<comment type="caution">
    <text evidence="1">The sequence shown here is derived from an EMBL/GenBank/DDBJ whole genome shotgun (WGS) entry which is preliminary data.</text>
</comment>
<organism evidence="1 2">
    <name type="scientific">Nocardia pseudobrasiliensis</name>
    <dbReference type="NCBI Taxonomy" id="45979"/>
    <lineage>
        <taxon>Bacteria</taxon>
        <taxon>Bacillati</taxon>
        <taxon>Actinomycetota</taxon>
        <taxon>Actinomycetes</taxon>
        <taxon>Mycobacteriales</taxon>
        <taxon>Nocardiaceae</taxon>
        <taxon>Nocardia</taxon>
    </lineage>
</organism>
<dbReference type="Proteomes" id="UP000254869">
    <property type="component" value="Unassembled WGS sequence"/>
</dbReference>
<name>A0A370IA59_9NOCA</name>
<dbReference type="EMBL" id="QQBC01000003">
    <property type="protein sequence ID" value="RDI67597.1"/>
    <property type="molecule type" value="Genomic_DNA"/>
</dbReference>
<accession>A0A370IA59</accession>
<keyword evidence="2" id="KW-1185">Reference proteome</keyword>
<proteinExistence type="predicted"/>
<reference evidence="1 2" key="1">
    <citation type="submission" date="2018-07" db="EMBL/GenBank/DDBJ databases">
        <title>Genomic Encyclopedia of Type Strains, Phase IV (KMG-IV): sequencing the most valuable type-strain genomes for metagenomic binning, comparative biology and taxonomic classification.</title>
        <authorList>
            <person name="Goeker M."/>
        </authorList>
    </citation>
    <scope>NUCLEOTIDE SEQUENCE [LARGE SCALE GENOMIC DNA]</scope>
    <source>
        <strain evidence="1 2">DSM 44290</strain>
    </source>
</reference>
<gene>
    <name evidence="1" type="ORF">DFR76_103668</name>
</gene>
<dbReference type="AlphaFoldDB" id="A0A370IA59"/>
<protein>
    <submittedName>
        <fullName evidence="1">Uncharacterized protein</fullName>
    </submittedName>
</protein>
<dbReference type="STRING" id="1210086.GCA_001613105_05622"/>
<sequence>MFRRDGHFGAAQMIAWVVVRRAGELGAAVVVDLGTEYEAEAISGRVRLGAVGFVVVTRSNTARRRPRGNE</sequence>
<evidence type="ECO:0000313" key="1">
    <source>
        <dbReference type="EMBL" id="RDI67597.1"/>
    </source>
</evidence>
<dbReference type="RefSeq" id="WP_068003861.1">
    <property type="nucleotide sequence ID" value="NZ_QQBC01000003.1"/>
</dbReference>
<evidence type="ECO:0000313" key="2">
    <source>
        <dbReference type="Proteomes" id="UP000254869"/>
    </source>
</evidence>